<dbReference type="Proteomes" id="UP001201980">
    <property type="component" value="Unassembled WGS sequence"/>
</dbReference>
<dbReference type="PANTHER" id="PTHR10799">
    <property type="entry name" value="SNF2/RAD54 HELICASE FAMILY"/>
    <property type="match status" value="1"/>
</dbReference>
<dbReference type="InterPro" id="IPR027417">
    <property type="entry name" value="P-loop_NTPase"/>
</dbReference>
<keyword evidence="7" id="KW-0175">Coiled coil</keyword>
<feature type="compositionally biased region" description="Basic residues" evidence="9">
    <location>
        <begin position="70"/>
        <end position="79"/>
    </location>
</feature>
<feature type="compositionally biased region" description="Polar residues" evidence="9">
    <location>
        <begin position="476"/>
        <end position="485"/>
    </location>
</feature>
<feature type="compositionally biased region" description="Low complexity" evidence="9">
    <location>
        <begin position="25"/>
        <end position="34"/>
    </location>
</feature>
<keyword evidence="5" id="KW-0347">Helicase</keyword>
<feature type="region of interest" description="Disordered" evidence="9">
    <location>
        <begin position="443"/>
        <end position="587"/>
    </location>
</feature>
<dbReference type="SMART" id="SM00487">
    <property type="entry name" value="DEXDc"/>
    <property type="match status" value="1"/>
</dbReference>
<feature type="compositionally biased region" description="Basic and acidic residues" evidence="9">
    <location>
        <begin position="80"/>
        <end position="92"/>
    </location>
</feature>
<feature type="domain" description="Helicase C-terminal" evidence="11">
    <location>
        <begin position="678"/>
        <end position="839"/>
    </location>
</feature>
<keyword evidence="8" id="KW-0539">Nucleus</keyword>
<comment type="caution">
    <text evidence="12">The sequence shown here is derived from an EMBL/GenBank/DDBJ whole genome shotgun (WGS) entry which is preliminary data.</text>
</comment>
<keyword evidence="3" id="KW-0547">Nucleotide-binding</keyword>
<evidence type="ECO:0000256" key="3">
    <source>
        <dbReference type="ARBA" id="ARBA00022741"/>
    </source>
</evidence>
<dbReference type="Gene3D" id="3.40.50.300">
    <property type="entry name" value="P-loop containing nucleotide triphosphate hydrolases"/>
    <property type="match status" value="1"/>
</dbReference>
<dbReference type="AlphaFoldDB" id="A0AAD5RI32"/>
<dbReference type="EMBL" id="JAKWBI020000550">
    <property type="protein sequence ID" value="KAJ2893914.1"/>
    <property type="molecule type" value="Genomic_DNA"/>
</dbReference>
<feature type="compositionally biased region" description="Polar residues" evidence="9">
    <location>
        <begin position="443"/>
        <end position="454"/>
    </location>
</feature>
<feature type="compositionally biased region" description="Polar residues" evidence="9">
    <location>
        <begin position="553"/>
        <end position="562"/>
    </location>
</feature>
<feature type="compositionally biased region" description="Low complexity" evidence="9">
    <location>
        <begin position="455"/>
        <end position="475"/>
    </location>
</feature>
<evidence type="ECO:0000259" key="10">
    <source>
        <dbReference type="PROSITE" id="PS51192"/>
    </source>
</evidence>
<organism evidence="12 13">
    <name type="scientific">Zalerion maritima</name>
    <dbReference type="NCBI Taxonomy" id="339359"/>
    <lineage>
        <taxon>Eukaryota</taxon>
        <taxon>Fungi</taxon>
        <taxon>Dikarya</taxon>
        <taxon>Ascomycota</taxon>
        <taxon>Pezizomycotina</taxon>
        <taxon>Sordariomycetes</taxon>
        <taxon>Lulworthiomycetidae</taxon>
        <taxon>Lulworthiales</taxon>
        <taxon>Lulworthiaceae</taxon>
        <taxon>Zalerion</taxon>
    </lineage>
</organism>
<dbReference type="InterPro" id="IPR014001">
    <property type="entry name" value="Helicase_ATP-bd"/>
</dbReference>
<feature type="compositionally biased region" description="Basic and acidic residues" evidence="9">
    <location>
        <begin position="49"/>
        <end position="69"/>
    </location>
</feature>
<dbReference type="InterPro" id="IPR000330">
    <property type="entry name" value="SNF2_N"/>
</dbReference>
<protein>
    <submittedName>
        <fullName evidence="12">Uncharacterized protein</fullName>
    </submittedName>
</protein>
<evidence type="ECO:0000256" key="2">
    <source>
        <dbReference type="ARBA" id="ARBA00007025"/>
    </source>
</evidence>
<dbReference type="GO" id="GO:0005634">
    <property type="term" value="C:nucleus"/>
    <property type="evidence" value="ECO:0007669"/>
    <property type="project" value="UniProtKB-SubCell"/>
</dbReference>
<evidence type="ECO:0000256" key="4">
    <source>
        <dbReference type="ARBA" id="ARBA00022801"/>
    </source>
</evidence>
<gene>
    <name evidence="12" type="ORF">MKZ38_008118</name>
</gene>
<dbReference type="GO" id="GO:0016787">
    <property type="term" value="F:hydrolase activity"/>
    <property type="evidence" value="ECO:0007669"/>
    <property type="project" value="UniProtKB-KW"/>
</dbReference>
<dbReference type="SUPFAM" id="SSF52540">
    <property type="entry name" value="P-loop containing nucleoside triphosphate hydrolases"/>
    <property type="match status" value="2"/>
</dbReference>
<dbReference type="GO" id="GO:0004386">
    <property type="term" value="F:helicase activity"/>
    <property type="evidence" value="ECO:0007669"/>
    <property type="project" value="UniProtKB-KW"/>
</dbReference>
<name>A0AAD5RI32_9PEZI</name>
<evidence type="ECO:0000259" key="11">
    <source>
        <dbReference type="PROSITE" id="PS51194"/>
    </source>
</evidence>
<feature type="region of interest" description="Disordered" evidence="9">
    <location>
        <begin position="1"/>
        <end position="92"/>
    </location>
</feature>
<sequence length="920" mass="102461">MPRKKLTSSEPSSTLSSPLNPPTTAPSSPLAHSPRAFKDAIESSPVDKALIEAEEKAAMENRKAEEKKKAAAAKKRKSKKPETEAERREKAEQLQGLLNASEAFSGILMSKTKVLGRAGTALDGTKSNLGAHDIEMAEQPDSLTGGTLRDYQLEGLTWMWELALQGMSGILADEMGTGKTVQTISLIAKFREMESYGPHLVVVPMSTLANWINEFHHWAPEIPVTKYHGLPNDRAEIRNTKIYGNMEMVNAGSGKKARRPTQRFPVVVTTYEIILRDKTYLQKIDWDVVVIDEGHRMKNFDAKLFRELKTFTSNTRLLLTGTPLQNNLRELWSLLNFLMPNIFADWVAFENWFDFADLEDEDRVDDFVGDDENLNLVRKMHAILQPLMLRRLKCDVLTLPPKREYVLFSPLVPEQRELYRVIKDNTRDTRTFLENKVADMLTSATNTPGASNTPSMSVKASPRSSRSSSVMPQKSALNTPESHSPSPAPNAFSLMMGKKKKPGRPRKSEKQIPLKQIPLKQEVAIRGAANSKSAGGKRKNPPTTADKAESKSQRSSRQSTPSMPKRGRPTNRSSAYQDSDASDDDKLDDDEFEAKLALKLKVESEVDSGAKVLDERARTLEIAKNELRHKKLGNPLIQLRLVCNSVHNFYDPFIDPRDATSRLDVDDRIVASSGKMLMLDRLLPRLIADGHRCLIFSQFKTQLDILVDYCHSLRGWSYMRIDGAVAGGERQDMINEFNSNEAHKVFLLSTRAGGQGLNLVGADTVILFDSDWNPQQDLQAQDRCHRIGQARPVIVYRLVTKGTVEEGLITSADAKRRLEKLVIKKGGLRNMIKGPKADGNGDDGEGDGLDEEEALRRLKMKDGQVFKVSDHEQVLGDEDLKILCDRSEKAYEKAASGEGNTAAFTVVETKDGEIAAAGGD</sequence>
<accession>A0AAD5RI32</accession>
<dbReference type="Pfam" id="PF00176">
    <property type="entry name" value="SNF2-rel_dom"/>
    <property type="match status" value="1"/>
</dbReference>
<comment type="similarity">
    <text evidence="2">Belongs to the SNF2/RAD54 helicase family.</text>
</comment>
<feature type="domain" description="Helicase ATP-binding" evidence="10">
    <location>
        <begin position="160"/>
        <end position="341"/>
    </location>
</feature>
<evidence type="ECO:0000256" key="8">
    <source>
        <dbReference type="ARBA" id="ARBA00023242"/>
    </source>
</evidence>
<evidence type="ECO:0000256" key="1">
    <source>
        <dbReference type="ARBA" id="ARBA00004123"/>
    </source>
</evidence>
<comment type="subcellular location">
    <subcellularLocation>
        <location evidence="1">Nucleus</location>
    </subcellularLocation>
</comment>
<dbReference type="InterPro" id="IPR038718">
    <property type="entry name" value="SNF2-like_sf"/>
</dbReference>
<dbReference type="Pfam" id="PF00271">
    <property type="entry name" value="Helicase_C"/>
    <property type="match status" value="1"/>
</dbReference>
<keyword evidence="4" id="KW-0378">Hydrolase</keyword>
<dbReference type="GO" id="GO:0005524">
    <property type="term" value="F:ATP binding"/>
    <property type="evidence" value="ECO:0007669"/>
    <property type="project" value="UniProtKB-KW"/>
</dbReference>
<dbReference type="Gene3D" id="3.40.50.10810">
    <property type="entry name" value="Tandem AAA-ATPase domain"/>
    <property type="match status" value="1"/>
</dbReference>
<dbReference type="InterPro" id="IPR001650">
    <property type="entry name" value="Helicase_C-like"/>
</dbReference>
<reference evidence="12" key="1">
    <citation type="submission" date="2022-07" db="EMBL/GenBank/DDBJ databases">
        <title>Draft genome sequence of Zalerion maritima ATCC 34329, a (micro)plastics degrading marine fungus.</title>
        <authorList>
            <person name="Paco A."/>
            <person name="Goncalves M.F.M."/>
            <person name="Rocha-Santos T.A.P."/>
            <person name="Alves A."/>
        </authorList>
    </citation>
    <scope>NUCLEOTIDE SEQUENCE</scope>
    <source>
        <strain evidence="12">ATCC 34329</strain>
    </source>
</reference>
<keyword evidence="13" id="KW-1185">Reference proteome</keyword>
<evidence type="ECO:0000313" key="13">
    <source>
        <dbReference type="Proteomes" id="UP001201980"/>
    </source>
</evidence>
<evidence type="ECO:0000313" key="12">
    <source>
        <dbReference type="EMBL" id="KAJ2893914.1"/>
    </source>
</evidence>
<keyword evidence="6" id="KW-0067">ATP-binding</keyword>
<dbReference type="SMART" id="SM00490">
    <property type="entry name" value="HELICc"/>
    <property type="match status" value="1"/>
</dbReference>
<proteinExistence type="inferred from homology"/>
<evidence type="ECO:0000256" key="9">
    <source>
        <dbReference type="SAM" id="MobiDB-lite"/>
    </source>
</evidence>
<dbReference type="CDD" id="cd18793">
    <property type="entry name" value="SF2_C_SNF"/>
    <property type="match status" value="1"/>
</dbReference>
<dbReference type="PROSITE" id="PS51192">
    <property type="entry name" value="HELICASE_ATP_BIND_1"/>
    <property type="match status" value="1"/>
</dbReference>
<dbReference type="PROSITE" id="PS51194">
    <property type="entry name" value="HELICASE_CTER"/>
    <property type="match status" value="1"/>
</dbReference>
<dbReference type="InterPro" id="IPR049730">
    <property type="entry name" value="SNF2/RAD54-like_C"/>
</dbReference>
<feature type="compositionally biased region" description="Low complexity" evidence="9">
    <location>
        <begin position="8"/>
        <end position="18"/>
    </location>
</feature>
<evidence type="ECO:0000256" key="6">
    <source>
        <dbReference type="ARBA" id="ARBA00022840"/>
    </source>
</evidence>
<evidence type="ECO:0000256" key="7">
    <source>
        <dbReference type="ARBA" id="ARBA00023054"/>
    </source>
</evidence>
<dbReference type="FunFam" id="3.40.50.10810:FF:000015">
    <property type="entry name" value="lymphoid-specific helicase isoform X1"/>
    <property type="match status" value="1"/>
</dbReference>
<evidence type="ECO:0000256" key="5">
    <source>
        <dbReference type="ARBA" id="ARBA00022806"/>
    </source>
</evidence>